<dbReference type="GO" id="GO:0032217">
    <property type="term" value="F:riboflavin transmembrane transporter activity"/>
    <property type="evidence" value="ECO:0007669"/>
    <property type="project" value="UniProtKB-UniRule"/>
</dbReference>
<keyword evidence="4 8" id="KW-1003">Cell membrane</keyword>
<dbReference type="EMBL" id="CP015405">
    <property type="protein sequence ID" value="ANU76001.1"/>
    <property type="molecule type" value="Genomic_DNA"/>
</dbReference>
<protein>
    <recommendedName>
        <fullName evidence="8">Riboflavin transporter</fullName>
    </recommendedName>
</protein>
<evidence type="ECO:0000256" key="6">
    <source>
        <dbReference type="ARBA" id="ARBA00022989"/>
    </source>
</evidence>
<comment type="function">
    <text evidence="8">Probably a riboflavin-binding protein that interacts with the energy-coupling factor (ECF) ABC-transporter complex.</text>
</comment>
<name>A0A1C7I8R8_9FIRM</name>
<evidence type="ECO:0000256" key="7">
    <source>
        <dbReference type="ARBA" id="ARBA00023136"/>
    </source>
</evidence>
<keyword evidence="5 9" id="KW-0812">Transmembrane</keyword>
<comment type="subcellular location">
    <subcellularLocation>
        <location evidence="1">Cell membrane</location>
        <topology evidence="1">Multi-pass membrane protein</topology>
    </subcellularLocation>
</comment>
<feature type="transmembrane region" description="Helical" evidence="9">
    <location>
        <begin position="67"/>
        <end position="87"/>
    </location>
</feature>
<feature type="transmembrane region" description="Helical" evidence="9">
    <location>
        <begin position="128"/>
        <end position="152"/>
    </location>
</feature>
<evidence type="ECO:0000256" key="8">
    <source>
        <dbReference type="PIRNR" id="PIRNR037778"/>
    </source>
</evidence>
<organism evidence="10 11">
    <name type="scientific">Blautia pseudococcoides</name>
    <dbReference type="NCBI Taxonomy" id="1796616"/>
    <lineage>
        <taxon>Bacteria</taxon>
        <taxon>Bacillati</taxon>
        <taxon>Bacillota</taxon>
        <taxon>Clostridia</taxon>
        <taxon>Lachnospirales</taxon>
        <taxon>Lachnospiraceae</taxon>
        <taxon>Blautia</taxon>
    </lineage>
</organism>
<dbReference type="AlphaFoldDB" id="A0A1C7I8R8"/>
<dbReference type="RefSeq" id="WP_065542178.1">
    <property type="nucleotide sequence ID" value="NZ_CP015405.2"/>
</dbReference>
<keyword evidence="6 9" id="KW-1133">Transmembrane helix</keyword>
<dbReference type="KEGG" id="byl:A4V09_09645"/>
<comment type="similarity">
    <text evidence="2 8">Belongs to the prokaryotic riboflavin transporter (P-RFT) (TC 2.A.87) family.</text>
</comment>
<dbReference type="OrthoDB" id="9809216at2"/>
<evidence type="ECO:0000256" key="9">
    <source>
        <dbReference type="SAM" id="Phobius"/>
    </source>
</evidence>
<dbReference type="PIRSF" id="PIRSF037778">
    <property type="entry name" value="UCP037778_transp_RibU"/>
    <property type="match status" value="1"/>
</dbReference>
<dbReference type="PANTHER" id="PTHR38438:SF1">
    <property type="entry name" value="RIBOFLAVIN TRANSPORTER RIBU"/>
    <property type="match status" value="1"/>
</dbReference>
<keyword evidence="3 8" id="KW-0813">Transport</keyword>
<dbReference type="Proteomes" id="UP000092574">
    <property type="component" value="Chromosome"/>
</dbReference>
<evidence type="ECO:0000313" key="10">
    <source>
        <dbReference type="EMBL" id="ANU76001.1"/>
    </source>
</evidence>
<keyword evidence="11" id="KW-1185">Reference proteome</keyword>
<reference evidence="10" key="1">
    <citation type="submission" date="2017-04" db="EMBL/GenBank/DDBJ databases">
        <title>Complete Genome Sequences of Twelve Strains of a Stable Defined Moderately Diverse Mouse Microbiota 2 (sDMDMm2).</title>
        <authorList>
            <person name="Uchimura Y."/>
            <person name="Wyss M."/>
            <person name="Brugiroux S."/>
            <person name="Limenitakis J.P."/>
            <person name="Stecher B."/>
            <person name="McCoy K.D."/>
            <person name="Macpherson A.J."/>
        </authorList>
    </citation>
    <scope>NUCLEOTIDE SEQUENCE</scope>
    <source>
        <strain evidence="10">YL58</strain>
    </source>
</reference>
<sequence length="220" mass="24108">MNQTQETTNAAFDNGVRAQAGTKMRAKKIAFVGLMGAVSAVLMLFRFPLPFMPPFMSFDLSGLMEMLGGFMFGPGAALMIIVVKILLQLVMQGSFSLGTGEIQNFILSCCYVMPALLIYHRHKTKKTALAGMGVSTVLVGIVAVFTNLYLIIPFYMRLFGMTMDEIISLCSAVNPAMKNAFSMAVLGILPFNLIKYGVTSVLTFLLYKRLSKVIKSIVEK</sequence>
<dbReference type="GO" id="GO:0005886">
    <property type="term" value="C:plasma membrane"/>
    <property type="evidence" value="ECO:0007669"/>
    <property type="project" value="UniProtKB-SubCell"/>
</dbReference>
<dbReference type="Pfam" id="PF12822">
    <property type="entry name" value="ECF_trnsprt"/>
    <property type="match status" value="1"/>
</dbReference>
<dbReference type="STRING" id="1796616.A4V09_09645"/>
<evidence type="ECO:0000256" key="1">
    <source>
        <dbReference type="ARBA" id="ARBA00004651"/>
    </source>
</evidence>
<proteinExistence type="inferred from homology"/>
<evidence type="ECO:0000256" key="4">
    <source>
        <dbReference type="ARBA" id="ARBA00022475"/>
    </source>
</evidence>
<evidence type="ECO:0000256" key="2">
    <source>
        <dbReference type="ARBA" id="ARBA00005540"/>
    </source>
</evidence>
<dbReference type="Gene3D" id="1.10.1760.20">
    <property type="match status" value="1"/>
</dbReference>
<evidence type="ECO:0000313" key="11">
    <source>
        <dbReference type="Proteomes" id="UP000092574"/>
    </source>
</evidence>
<dbReference type="InterPro" id="IPR025720">
    <property type="entry name" value="RibU"/>
</dbReference>
<keyword evidence="7 8" id="KW-0472">Membrane</keyword>
<accession>A0A1C7I8R8</accession>
<feature type="transmembrane region" description="Helical" evidence="9">
    <location>
        <begin position="29"/>
        <end position="47"/>
    </location>
</feature>
<evidence type="ECO:0000256" key="5">
    <source>
        <dbReference type="ARBA" id="ARBA00022692"/>
    </source>
</evidence>
<feature type="transmembrane region" description="Helical" evidence="9">
    <location>
        <begin position="181"/>
        <end position="207"/>
    </location>
</feature>
<evidence type="ECO:0000256" key="3">
    <source>
        <dbReference type="ARBA" id="ARBA00022448"/>
    </source>
</evidence>
<dbReference type="InterPro" id="IPR024529">
    <property type="entry name" value="ECF_trnsprt_substrate-spec"/>
</dbReference>
<dbReference type="PANTHER" id="PTHR38438">
    <property type="entry name" value="RIBOFLAVIN TRANSPORTER RIBU"/>
    <property type="match status" value="1"/>
</dbReference>
<gene>
    <name evidence="10" type="ORF">A4V09_09645</name>
</gene>